<dbReference type="Proteomes" id="UP000824219">
    <property type="component" value="Linkage Group LG26"/>
</dbReference>
<dbReference type="EMBL" id="JAHKSW010000026">
    <property type="protein sequence ID" value="KAG7315964.1"/>
    <property type="molecule type" value="Genomic_DNA"/>
</dbReference>
<dbReference type="SUPFAM" id="SSF54928">
    <property type="entry name" value="RNA-binding domain, RBD"/>
    <property type="match status" value="1"/>
</dbReference>
<evidence type="ECO:0000313" key="3">
    <source>
        <dbReference type="EMBL" id="KAG7315964.1"/>
    </source>
</evidence>
<dbReference type="GO" id="GO:0003723">
    <property type="term" value="F:RNA binding"/>
    <property type="evidence" value="ECO:0007669"/>
    <property type="project" value="UniProtKB-UniRule"/>
</dbReference>
<dbReference type="InterPro" id="IPR012677">
    <property type="entry name" value="Nucleotide-bd_a/b_plait_sf"/>
</dbReference>
<sequence length="95" mass="10821">MKVSNEQKVELPKRKHTLLMSRNDGRSKGYGYVSFSSEAEANAAVSVMNGKILGRIPLFVTLSMRKEKREKQRTWCSWTTKPCPSNLNDFQGVQL</sequence>
<comment type="caution">
    <text evidence="3">The sequence shown here is derived from an EMBL/GenBank/DDBJ whole genome shotgun (WGS) entry which is preliminary data.</text>
</comment>
<evidence type="ECO:0000313" key="4">
    <source>
        <dbReference type="Proteomes" id="UP000824219"/>
    </source>
</evidence>
<dbReference type="PROSITE" id="PS50102">
    <property type="entry name" value="RRM"/>
    <property type="match status" value="1"/>
</dbReference>
<proteinExistence type="predicted"/>
<reference evidence="3 4" key="1">
    <citation type="submission" date="2021-06" db="EMBL/GenBank/DDBJ databases">
        <title>Chromosome-level genome assembly of the red-tail catfish (Hemibagrus wyckioides).</title>
        <authorList>
            <person name="Shao F."/>
        </authorList>
    </citation>
    <scope>NUCLEOTIDE SEQUENCE [LARGE SCALE GENOMIC DNA]</scope>
    <source>
        <strain evidence="3">EC202008001</strain>
        <tissue evidence="3">Blood</tissue>
    </source>
</reference>
<dbReference type="InterPro" id="IPR000504">
    <property type="entry name" value="RRM_dom"/>
</dbReference>
<dbReference type="Pfam" id="PF00076">
    <property type="entry name" value="RRM_1"/>
    <property type="match status" value="1"/>
</dbReference>
<dbReference type="Gene3D" id="3.30.70.330">
    <property type="match status" value="1"/>
</dbReference>
<dbReference type="AlphaFoldDB" id="A0A9D3SEI5"/>
<dbReference type="InterPro" id="IPR035979">
    <property type="entry name" value="RBD_domain_sf"/>
</dbReference>
<evidence type="ECO:0000259" key="2">
    <source>
        <dbReference type="PROSITE" id="PS50102"/>
    </source>
</evidence>
<evidence type="ECO:0000256" key="1">
    <source>
        <dbReference type="PROSITE-ProRule" id="PRU00176"/>
    </source>
</evidence>
<name>A0A9D3SEI5_9TELE</name>
<protein>
    <recommendedName>
        <fullName evidence="2">RRM domain-containing protein</fullName>
    </recommendedName>
</protein>
<gene>
    <name evidence="3" type="ORF">KOW79_020830</name>
</gene>
<feature type="domain" description="RRM" evidence="2">
    <location>
        <begin position="1"/>
        <end position="65"/>
    </location>
</feature>
<keyword evidence="1" id="KW-0694">RNA-binding</keyword>
<keyword evidence="4" id="KW-1185">Reference proteome</keyword>
<accession>A0A9D3SEI5</accession>
<organism evidence="3 4">
    <name type="scientific">Hemibagrus wyckioides</name>
    <dbReference type="NCBI Taxonomy" id="337641"/>
    <lineage>
        <taxon>Eukaryota</taxon>
        <taxon>Metazoa</taxon>
        <taxon>Chordata</taxon>
        <taxon>Craniata</taxon>
        <taxon>Vertebrata</taxon>
        <taxon>Euteleostomi</taxon>
        <taxon>Actinopterygii</taxon>
        <taxon>Neopterygii</taxon>
        <taxon>Teleostei</taxon>
        <taxon>Ostariophysi</taxon>
        <taxon>Siluriformes</taxon>
        <taxon>Bagridae</taxon>
        <taxon>Hemibagrus</taxon>
    </lineage>
</organism>